<comment type="caution">
    <text evidence="8">The sequence shown here is derived from an EMBL/GenBank/DDBJ whole genome shotgun (WGS) entry which is preliminary data.</text>
</comment>
<proteinExistence type="predicted"/>
<dbReference type="Proteomes" id="UP000620124">
    <property type="component" value="Unassembled WGS sequence"/>
</dbReference>
<gene>
    <name evidence="8" type="ORF">MVEN_00701900</name>
</gene>
<accession>A0A8H7D5L2</accession>
<protein>
    <recommendedName>
        <fullName evidence="7">Xylanolytic transcriptional activator regulatory domain-containing protein</fullName>
    </recommendedName>
</protein>
<keyword evidence="4" id="KW-0804">Transcription</keyword>
<dbReference type="GO" id="GO:0006351">
    <property type="term" value="P:DNA-templated transcription"/>
    <property type="evidence" value="ECO:0007669"/>
    <property type="project" value="InterPro"/>
</dbReference>
<keyword evidence="9" id="KW-1185">Reference proteome</keyword>
<dbReference type="PANTHER" id="PTHR47338">
    <property type="entry name" value="ZN(II)2CYS6 TRANSCRIPTION FACTOR (EUROFUNG)-RELATED"/>
    <property type="match status" value="1"/>
</dbReference>
<feature type="compositionally biased region" description="Low complexity" evidence="6">
    <location>
        <begin position="67"/>
        <end position="81"/>
    </location>
</feature>
<dbReference type="GO" id="GO:0008270">
    <property type="term" value="F:zinc ion binding"/>
    <property type="evidence" value="ECO:0007669"/>
    <property type="project" value="InterPro"/>
</dbReference>
<evidence type="ECO:0000256" key="4">
    <source>
        <dbReference type="ARBA" id="ARBA00023163"/>
    </source>
</evidence>
<evidence type="ECO:0000256" key="3">
    <source>
        <dbReference type="ARBA" id="ARBA00023015"/>
    </source>
</evidence>
<dbReference type="EMBL" id="JACAZI010000005">
    <property type="protein sequence ID" value="KAF7359771.1"/>
    <property type="molecule type" value="Genomic_DNA"/>
</dbReference>
<feature type="compositionally biased region" description="Basic and acidic residues" evidence="6">
    <location>
        <begin position="18"/>
        <end position="27"/>
    </location>
</feature>
<evidence type="ECO:0000313" key="9">
    <source>
        <dbReference type="Proteomes" id="UP000620124"/>
    </source>
</evidence>
<keyword evidence="3" id="KW-0805">Transcription regulation</keyword>
<feature type="domain" description="Xylanolytic transcriptional activator regulatory" evidence="7">
    <location>
        <begin position="117"/>
        <end position="267"/>
    </location>
</feature>
<name>A0A8H7D5L2_9AGAR</name>
<reference evidence="8" key="1">
    <citation type="submission" date="2020-05" db="EMBL/GenBank/DDBJ databases">
        <title>Mycena genomes resolve the evolution of fungal bioluminescence.</title>
        <authorList>
            <person name="Tsai I.J."/>
        </authorList>
    </citation>
    <scope>NUCLEOTIDE SEQUENCE</scope>
    <source>
        <strain evidence="8">CCC161011</strain>
    </source>
</reference>
<evidence type="ECO:0000256" key="5">
    <source>
        <dbReference type="ARBA" id="ARBA00023242"/>
    </source>
</evidence>
<evidence type="ECO:0000256" key="6">
    <source>
        <dbReference type="SAM" id="MobiDB-lite"/>
    </source>
</evidence>
<dbReference type="GO" id="GO:0000981">
    <property type="term" value="F:DNA-binding transcription factor activity, RNA polymerase II-specific"/>
    <property type="evidence" value="ECO:0007669"/>
    <property type="project" value="InterPro"/>
</dbReference>
<keyword evidence="5" id="KW-0539">Nucleus</keyword>
<dbReference type="InterPro" id="IPR007219">
    <property type="entry name" value="XnlR_reg_dom"/>
</dbReference>
<feature type="region of interest" description="Disordered" evidence="6">
    <location>
        <begin position="18"/>
        <end position="85"/>
    </location>
</feature>
<dbReference type="OrthoDB" id="39175at2759"/>
<dbReference type="AlphaFoldDB" id="A0A8H7D5L2"/>
<feature type="compositionally biased region" description="Low complexity" evidence="6">
    <location>
        <begin position="45"/>
        <end position="60"/>
    </location>
</feature>
<sequence length="526" mass="57797">MSRTQRLEHTVSRLQMRLKELHAEKSPNYDASSRLPTPSSPPSPRRSSFSGSSSGSDTGPLFLGFLSGSQSPPRSESSVVPALGSSSDCFDSNEPNFAMIDMLLPSFLPHATQFGFFLHPHRFRDAVLSEDRRPSSALRYAVYLWGAHLSQSPSLLCFESVFLNRARQHISTEISADMHSTQLLHAIQALVLLATYLLRVKRLLEAEFYANGAATLVLGHHLHKIRSMHPAPPLPLLAVPDFTEVYPSAPSASTVEEGERIRAFWAVACLQTHLNFSLNTAKSAFSILDFASGEIDTPWPLEIEDYEAGLLLPGYRVQDSILHFLMEDPFQGPPSPLCMLHAKASVLLHQTTRLGTSWSMDLGPQDLTAYTTAYSLLDRRIIAFWESLPPIYGYYDDTSAARTLALTHALTAAAAIRLHRSPAALDTQAQGKCLFAARAILDCLGDVRVGAQAIAHPVAGALCALACGVLLDEMICARVFPVTWEKGFGVEDTELVTGMKIMEVYAAGSPLIQYQLLKLREQYEAM</sequence>
<evidence type="ECO:0000256" key="1">
    <source>
        <dbReference type="ARBA" id="ARBA00004123"/>
    </source>
</evidence>
<evidence type="ECO:0000259" key="7">
    <source>
        <dbReference type="Pfam" id="PF04082"/>
    </source>
</evidence>
<dbReference type="Pfam" id="PF04082">
    <property type="entry name" value="Fungal_trans"/>
    <property type="match status" value="1"/>
</dbReference>
<comment type="subcellular location">
    <subcellularLocation>
        <location evidence="1">Nucleus</location>
    </subcellularLocation>
</comment>
<keyword evidence="2" id="KW-0479">Metal-binding</keyword>
<dbReference type="GO" id="GO:0003677">
    <property type="term" value="F:DNA binding"/>
    <property type="evidence" value="ECO:0007669"/>
    <property type="project" value="InterPro"/>
</dbReference>
<evidence type="ECO:0000256" key="2">
    <source>
        <dbReference type="ARBA" id="ARBA00022723"/>
    </source>
</evidence>
<dbReference type="GO" id="GO:0005634">
    <property type="term" value="C:nucleus"/>
    <property type="evidence" value="ECO:0007669"/>
    <property type="project" value="UniProtKB-SubCell"/>
</dbReference>
<evidence type="ECO:0000313" key="8">
    <source>
        <dbReference type="EMBL" id="KAF7359771.1"/>
    </source>
</evidence>
<dbReference type="CDD" id="cd12148">
    <property type="entry name" value="fungal_TF_MHR"/>
    <property type="match status" value="1"/>
</dbReference>
<organism evidence="8 9">
    <name type="scientific">Mycena venus</name>
    <dbReference type="NCBI Taxonomy" id="2733690"/>
    <lineage>
        <taxon>Eukaryota</taxon>
        <taxon>Fungi</taxon>
        <taxon>Dikarya</taxon>
        <taxon>Basidiomycota</taxon>
        <taxon>Agaricomycotina</taxon>
        <taxon>Agaricomycetes</taxon>
        <taxon>Agaricomycetidae</taxon>
        <taxon>Agaricales</taxon>
        <taxon>Marasmiineae</taxon>
        <taxon>Mycenaceae</taxon>
        <taxon>Mycena</taxon>
    </lineage>
</organism>
<dbReference type="InterPro" id="IPR050815">
    <property type="entry name" value="TF_fung"/>
</dbReference>
<dbReference type="PANTHER" id="PTHR47338:SF29">
    <property type="entry name" value="ZN(2)-C6 FUNGAL-TYPE DOMAIN-CONTAINING PROTEIN"/>
    <property type="match status" value="1"/>
</dbReference>